<protein>
    <submittedName>
        <fullName evidence="3">Uncharacterized protein</fullName>
    </submittedName>
</protein>
<organism evidence="3 4">
    <name type="scientific">Madurella fahalii</name>
    <dbReference type="NCBI Taxonomy" id="1157608"/>
    <lineage>
        <taxon>Eukaryota</taxon>
        <taxon>Fungi</taxon>
        <taxon>Dikarya</taxon>
        <taxon>Ascomycota</taxon>
        <taxon>Pezizomycotina</taxon>
        <taxon>Sordariomycetes</taxon>
        <taxon>Sordariomycetidae</taxon>
        <taxon>Sordariales</taxon>
        <taxon>Sordariales incertae sedis</taxon>
        <taxon>Madurella</taxon>
    </lineage>
</organism>
<feature type="region of interest" description="Disordered" evidence="1">
    <location>
        <begin position="202"/>
        <end position="222"/>
    </location>
</feature>
<evidence type="ECO:0000313" key="4">
    <source>
        <dbReference type="Proteomes" id="UP001628179"/>
    </source>
</evidence>
<sequence>MGVVYYAAVKALVAFLVLAPLAAHVNGLRFSQTARRTHAGLIPHSGSALSLLPTAGPELPELRKRDDTNTCAYMYGAELGPIVGATVGGVAIIAISAAFIAWLCIKAGRENRHRQMQQQQQQSQQVFASPQTAQYGPYPGHLSFGSWSHHTRDPSITALGVDSDGGNKDLQPQPQVTQLSPVSEHYSEQLHQHQQMEITLPHDRPGAYVSELQGQGPNMQPH</sequence>
<name>A0ABQ0GPU9_9PEZI</name>
<evidence type="ECO:0000256" key="1">
    <source>
        <dbReference type="SAM" id="MobiDB-lite"/>
    </source>
</evidence>
<evidence type="ECO:0000256" key="2">
    <source>
        <dbReference type="SAM" id="Phobius"/>
    </source>
</evidence>
<comment type="caution">
    <text evidence="3">The sequence shown here is derived from an EMBL/GenBank/DDBJ whole genome shotgun (WGS) entry which is preliminary data.</text>
</comment>
<keyword evidence="2" id="KW-1133">Transmembrane helix</keyword>
<evidence type="ECO:0000313" key="3">
    <source>
        <dbReference type="EMBL" id="GAB1319750.1"/>
    </source>
</evidence>
<dbReference type="GeneID" id="98180702"/>
<accession>A0ABQ0GPU9</accession>
<reference evidence="3 4" key="1">
    <citation type="submission" date="2024-09" db="EMBL/GenBank/DDBJ databases">
        <title>Itraconazole resistance in Madurella fahalii resulting from another homologue of gene encoding cytochrome P450 14-alpha sterol demethylase (CYP51).</title>
        <authorList>
            <person name="Yoshioka I."/>
            <person name="Fahal A.H."/>
            <person name="Kaneko S."/>
            <person name="Yaguchi T."/>
        </authorList>
    </citation>
    <scope>NUCLEOTIDE SEQUENCE [LARGE SCALE GENOMIC DNA]</scope>
    <source>
        <strain evidence="3 4">IFM 68171</strain>
    </source>
</reference>
<feature type="compositionally biased region" description="Polar residues" evidence="1">
    <location>
        <begin position="212"/>
        <end position="222"/>
    </location>
</feature>
<keyword evidence="4" id="KW-1185">Reference proteome</keyword>
<feature type="transmembrane region" description="Helical" evidence="2">
    <location>
        <begin position="82"/>
        <end position="105"/>
    </location>
</feature>
<keyword evidence="2" id="KW-0812">Transmembrane</keyword>
<feature type="region of interest" description="Disordered" evidence="1">
    <location>
        <begin position="155"/>
        <end position="175"/>
    </location>
</feature>
<dbReference type="EMBL" id="BAAFSV010000005">
    <property type="protein sequence ID" value="GAB1319750.1"/>
    <property type="molecule type" value="Genomic_DNA"/>
</dbReference>
<proteinExistence type="predicted"/>
<dbReference type="RefSeq" id="XP_070921480.1">
    <property type="nucleotide sequence ID" value="XM_071065379.1"/>
</dbReference>
<keyword evidence="2" id="KW-0472">Membrane</keyword>
<gene>
    <name evidence="3" type="ORF">MFIFM68171_09960</name>
</gene>
<dbReference type="Proteomes" id="UP001628179">
    <property type="component" value="Unassembled WGS sequence"/>
</dbReference>